<evidence type="ECO:0000259" key="1">
    <source>
        <dbReference type="Pfam" id="PF14355"/>
    </source>
</evidence>
<organism evidence="2 3">
    <name type="scientific">Kribbella orskensis</name>
    <dbReference type="NCBI Taxonomy" id="2512216"/>
    <lineage>
        <taxon>Bacteria</taxon>
        <taxon>Bacillati</taxon>
        <taxon>Actinomycetota</taxon>
        <taxon>Actinomycetes</taxon>
        <taxon>Propionibacteriales</taxon>
        <taxon>Kribbellaceae</taxon>
        <taxon>Kribbella</taxon>
    </lineage>
</organism>
<evidence type="ECO:0000313" key="2">
    <source>
        <dbReference type="EMBL" id="TCO14919.1"/>
    </source>
</evidence>
<gene>
    <name evidence="2" type="ORF">EV644_11931</name>
</gene>
<reference evidence="2 3" key="1">
    <citation type="journal article" date="2015" name="Stand. Genomic Sci.">
        <title>Genomic Encyclopedia of Bacterial and Archaeal Type Strains, Phase III: the genomes of soil and plant-associated and newly described type strains.</title>
        <authorList>
            <person name="Whitman W.B."/>
            <person name="Woyke T."/>
            <person name="Klenk H.P."/>
            <person name="Zhou Y."/>
            <person name="Lilburn T.G."/>
            <person name="Beck B.J."/>
            <person name="De Vos P."/>
            <person name="Vandamme P."/>
            <person name="Eisen J.A."/>
            <person name="Garrity G."/>
            <person name="Hugenholtz P."/>
            <person name="Kyrpides N.C."/>
        </authorList>
    </citation>
    <scope>NUCLEOTIDE SEQUENCE [LARGE SCALE GENOMIC DNA]</scope>
    <source>
        <strain evidence="2 3">VKM Ac-2538</strain>
    </source>
</reference>
<feature type="domain" description="Abortive infection protein-like C-terminal" evidence="1">
    <location>
        <begin position="91"/>
        <end position="171"/>
    </location>
</feature>
<comment type="caution">
    <text evidence="2">The sequence shown here is derived from an EMBL/GenBank/DDBJ whole genome shotgun (WGS) entry which is preliminary data.</text>
</comment>
<proteinExistence type="predicted"/>
<dbReference type="InterPro" id="IPR026001">
    <property type="entry name" value="Abi-like_C"/>
</dbReference>
<accession>A0ABY2BBD8</accession>
<name>A0ABY2BBD8_9ACTN</name>
<sequence length="180" mass="19541">MSPTSFISGHPIYAGIRVTASHTPATALKLSTRTLLDDHTALQDHLDSIQRTISTDPPATIASAKELVETTYKLILEKRGIVYGNKDDLGDLYKKVATELSLNRESVPDSTKGSEAAKKTLGALNTTVFGLAELRNTLGRGHGRTTPSPALERHARLAFNAAVALTEFLFDTWQDREKPG</sequence>
<evidence type="ECO:0000313" key="3">
    <source>
        <dbReference type="Proteomes" id="UP000295818"/>
    </source>
</evidence>
<keyword evidence="3" id="KW-1185">Reference proteome</keyword>
<protein>
    <submittedName>
        <fullName evidence="2">Abortive infection Abi-like protein</fullName>
    </submittedName>
</protein>
<dbReference type="Proteomes" id="UP000295818">
    <property type="component" value="Unassembled WGS sequence"/>
</dbReference>
<dbReference type="EMBL" id="SLWM01000019">
    <property type="protein sequence ID" value="TCO14919.1"/>
    <property type="molecule type" value="Genomic_DNA"/>
</dbReference>
<dbReference type="Pfam" id="PF14355">
    <property type="entry name" value="Abi_C"/>
    <property type="match status" value="1"/>
</dbReference>